<dbReference type="EMBL" id="JARQWQ010000012">
    <property type="protein sequence ID" value="KAK2568230.1"/>
    <property type="molecule type" value="Genomic_DNA"/>
</dbReference>
<reference evidence="6" key="2">
    <citation type="journal article" date="2023" name="Science">
        <title>Genomic signatures of disease resistance in endangered staghorn corals.</title>
        <authorList>
            <person name="Vollmer S.V."/>
            <person name="Selwyn J.D."/>
            <person name="Despard B.A."/>
            <person name="Roesel C.L."/>
        </authorList>
    </citation>
    <scope>NUCLEOTIDE SEQUENCE</scope>
    <source>
        <strain evidence="6">K2</strain>
    </source>
</reference>
<dbReference type="Gene3D" id="2.60.120.290">
    <property type="entry name" value="Spermadhesin, CUB domain"/>
    <property type="match status" value="2"/>
</dbReference>
<dbReference type="InterPro" id="IPR035914">
    <property type="entry name" value="Sperma_CUB_dom_sf"/>
</dbReference>
<dbReference type="InterPro" id="IPR000859">
    <property type="entry name" value="CUB_dom"/>
</dbReference>
<organism evidence="6 7">
    <name type="scientific">Acropora cervicornis</name>
    <name type="common">Staghorn coral</name>
    <dbReference type="NCBI Taxonomy" id="6130"/>
    <lineage>
        <taxon>Eukaryota</taxon>
        <taxon>Metazoa</taxon>
        <taxon>Cnidaria</taxon>
        <taxon>Anthozoa</taxon>
        <taxon>Hexacorallia</taxon>
        <taxon>Scleractinia</taxon>
        <taxon>Astrocoeniina</taxon>
        <taxon>Acroporidae</taxon>
        <taxon>Acropora</taxon>
    </lineage>
</organism>
<dbReference type="PROSITE" id="PS01180">
    <property type="entry name" value="CUB"/>
    <property type="match status" value="1"/>
</dbReference>
<dbReference type="SMART" id="SM00042">
    <property type="entry name" value="CUB"/>
    <property type="match status" value="2"/>
</dbReference>
<dbReference type="CDD" id="cd00041">
    <property type="entry name" value="CUB"/>
    <property type="match status" value="1"/>
</dbReference>
<evidence type="ECO:0000256" key="3">
    <source>
        <dbReference type="PROSITE-ProRule" id="PRU00059"/>
    </source>
</evidence>
<keyword evidence="7" id="KW-1185">Reference proteome</keyword>
<gene>
    <name evidence="6" type="ORF">P5673_007229</name>
</gene>
<dbReference type="AlphaFoldDB" id="A0AAD9QVM4"/>
<accession>A0AAD9QVM4</accession>
<evidence type="ECO:0000259" key="5">
    <source>
        <dbReference type="PROSITE" id="PS01180"/>
    </source>
</evidence>
<dbReference type="CDD" id="cd23582">
    <property type="entry name" value="TFP_LU_ECD_TRP"/>
    <property type="match status" value="1"/>
</dbReference>
<evidence type="ECO:0000256" key="1">
    <source>
        <dbReference type="ARBA" id="ARBA00022737"/>
    </source>
</evidence>
<dbReference type="Pfam" id="PF00431">
    <property type="entry name" value="CUB"/>
    <property type="match status" value="1"/>
</dbReference>
<evidence type="ECO:0000313" key="7">
    <source>
        <dbReference type="Proteomes" id="UP001249851"/>
    </source>
</evidence>
<keyword evidence="2" id="KW-1015">Disulfide bond</keyword>
<feature type="domain" description="CUB" evidence="5">
    <location>
        <begin position="424"/>
        <end position="540"/>
    </location>
</feature>
<comment type="caution">
    <text evidence="3">Lacks conserved residue(s) required for the propagation of feature annotation.</text>
</comment>
<evidence type="ECO:0000313" key="6">
    <source>
        <dbReference type="EMBL" id="KAK2568230.1"/>
    </source>
</evidence>
<evidence type="ECO:0000256" key="4">
    <source>
        <dbReference type="SAM" id="MobiDB-lite"/>
    </source>
</evidence>
<dbReference type="PANTHER" id="PTHR24251">
    <property type="entry name" value="OVOCHYMASE-RELATED"/>
    <property type="match status" value="1"/>
</dbReference>
<dbReference type="SUPFAM" id="SSF49854">
    <property type="entry name" value="Spermadhesin, CUB domain"/>
    <property type="match status" value="2"/>
</dbReference>
<feature type="compositionally biased region" description="Low complexity" evidence="4">
    <location>
        <begin position="594"/>
        <end position="611"/>
    </location>
</feature>
<comment type="caution">
    <text evidence="6">The sequence shown here is derived from an EMBL/GenBank/DDBJ whole genome shotgun (WGS) entry which is preliminary data.</text>
</comment>
<protein>
    <submittedName>
        <fullName evidence="6">CUB domain-containing protein</fullName>
    </submittedName>
</protein>
<reference evidence="6" key="1">
    <citation type="journal article" date="2023" name="G3 (Bethesda)">
        <title>Whole genome assembly and annotation of the endangered Caribbean coral Acropora cervicornis.</title>
        <authorList>
            <person name="Selwyn J.D."/>
            <person name="Vollmer S.V."/>
        </authorList>
    </citation>
    <scope>NUCLEOTIDE SEQUENCE</scope>
    <source>
        <strain evidence="6">K2</strain>
    </source>
</reference>
<keyword evidence="1" id="KW-0677">Repeat</keyword>
<sequence length="611" mass="68270">MRQSFLPNRNERIVFMLLYTSSSAKTLLACIVLTESAPHSAEIRREAFEEQVRNDLQAVQRDFHLKNLTCAECQGNTERNCTLGERQVQCNPGEVCTTLEAFNLDTLTTTVTRGCFDLTGLNCDDNPGCVALNTTGNIQSCDQFCCTISLCNAGTLTTVTPQTTEAPTTSPTTLAPTTPFFCDAILGQSGTFTSPNFPADYPNGITCVAVANIPANRQMRFSVDFIQLGDSGDSLTISNGNVVVLQFKGPLNTVVKRSVDDQSSYQSAESYNQDYKDYYYFDGRRKEEPHLHIRRKRQNGNVVTIRGGQTATVLSALVLITESIPSVATDFPFFEITKKFDDIETYNNDYAILKFQEQEPMENLTCASCEAPSERECTLNQTAVVCDQDPNIACLTFEAFNNFTMTTTFRRGCFLSGILCENACRSFNASQDACGGVLRGRGTFTSPGFPGNYPNNVRCEWRVFLPRRQRIVFRIVSLDLADPGDSLEFFDSGRVIRTFRGLSRRKRSPSHRQTTNEKVLGEGKDGYYDDQEYVDYYYYDGRRKREPYFYQRRKKRRQQNRIVIQGRNQVAGAIFQSDAAGNAAGFSTQFVQGAADSETEASASSESSDEN</sequence>
<evidence type="ECO:0000256" key="2">
    <source>
        <dbReference type="ARBA" id="ARBA00023157"/>
    </source>
</evidence>
<feature type="region of interest" description="Disordered" evidence="4">
    <location>
        <begin position="591"/>
        <end position="611"/>
    </location>
</feature>
<name>A0AAD9QVM4_ACRCE</name>
<dbReference type="Proteomes" id="UP001249851">
    <property type="component" value="Unassembled WGS sequence"/>
</dbReference>
<proteinExistence type="predicted"/>